<evidence type="ECO:0000313" key="2">
    <source>
        <dbReference type="EMBL" id="NMO20995.1"/>
    </source>
</evidence>
<dbReference type="AlphaFoldDB" id="A0A848LSS7"/>
<feature type="domain" description="N-acetyltransferase" evidence="1">
    <location>
        <begin position="10"/>
        <end position="153"/>
    </location>
</feature>
<proteinExistence type="predicted"/>
<keyword evidence="2" id="KW-0808">Transferase</keyword>
<dbReference type="EMBL" id="JABBJJ010000286">
    <property type="protein sequence ID" value="NMO20995.1"/>
    <property type="molecule type" value="Genomic_DNA"/>
</dbReference>
<dbReference type="InterPro" id="IPR016181">
    <property type="entry name" value="Acyl_CoA_acyltransferase"/>
</dbReference>
<dbReference type="SUPFAM" id="SSF55729">
    <property type="entry name" value="Acyl-CoA N-acyltransferases (Nat)"/>
    <property type="match status" value="1"/>
</dbReference>
<organism evidence="2 3">
    <name type="scientific">Pyxidicoccus fallax</name>
    <dbReference type="NCBI Taxonomy" id="394095"/>
    <lineage>
        <taxon>Bacteria</taxon>
        <taxon>Pseudomonadati</taxon>
        <taxon>Myxococcota</taxon>
        <taxon>Myxococcia</taxon>
        <taxon>Myxococcales</taxon>
        <taxon>Cystobacterineae</taxon>
        <taxon>Myxococcaceae</taxon>
        <taxon>Pyxidicoccus</taxon>
    </lineage>
</organism>
<comment type="caution">
    <text evidence="2">The sequence shown here is derived from an EMBL/GenBank/DDBJ whole genome shotgun (WGS) entry which is preliminary data.</text>
</comment>
<accession>A0A848LSS7</accession>
<protein>
    <submittedName>
        <fullName evidence="2">GNAT family N-acetyltransferase</fullName>
    </submittedName>
</protein>
<evidence type="ECO:0000259" key="1">
    <source>
        <dbReference type="PROSITE" id="PS51186"/>
    </source>
</evidence>
<dbReference type="Proteomes" id="UP000518300">
    <property type="component" value="Unassembled WGS sequence"/>
</dbReference>
<sequence>MTANASPRVTEIGPRDTAARAAFCDYVPQVFQRASFHRWSEWGEWNDDYRAFAVVEDGRVLANASVMRMRLLLEGREVTGYQLGAVGCLPEQRGRGLARAVMEAALDFCGDAPVLLFANPRVLQFYPRFGFAPRRQDLFAAPYEATPEGAPAPTLDLSEAGVRAGLAALSDRGVPVTERFGARGYSTIATWYAANGFARPLRRLTDDAWVFASVEDDTLYLDDIFTRGPLDLRAWIPRLIDRPIRRIQFGFTPERWWPEAPVSGEDTEADLFVRGLDLPREPHRFPVLAHT</sequence>
<dbReference type="RefSeq" id="WP_169350195.1">
    <property type="nucleotide sequence ID" value="NZ_JABBJJ010000286.1"/>
</dbReference>
<dbReference type="InterPro" id="IPR000182">
    <property type="entry name" value="GNAT_dom"/>
</dbReference>
<keyword evidence="3" id="KW-1185">Reference proteome</keyword>
<dbReference type="Pfam" id="PF13527">
    <property type="entry name" value="Acetyltransf_9"/>
    <property type="match status" value="1"/>
</dbReference>
<dbReference type="PROSITE" id="PS51186">
    <property type="entry name" value="GNAT"/>
    <property type="match status" value="1"/>
</dbReference>
<name>A0A848LSS7_9BACT</name>
<evidence type="ECO:0000313" key="3">
    <source>
        <dbReference type="Proteomes" id="UP000518300"/>
    </source>
</evidence>
<gene>
    <name evidence="2" type="ORF">HG543_40035</name>
</gene>
<dbReference type="Gene3D" id="3.40.630.30">
    <property type="match status" value="1"/>
</dbReference>
<dbReference type="GO" id="GO:0016747">
    <property type="term" value="F:acyltransferase activity, transferring groups other than amino-acyl groups"/>
    <property type="evidence" value="ECO:0007669"/>
    <property type="project" value="InterPro"/>
</dbReference>
<reference evidence="2 3" key="1">
    <citation type="submission" date="2020-04" db="EMBL/GenBank/DDBJ databases">
        <title>Draft genome of Pyxidicoccus fallax type strain.</title>
        <authorList>
            <person name="Whitworth D.E."/>
        </authorList>
    </citation>
    <scope>NUCLEOTIDE SEQUENCE [LARGE SCALE GENOMIC DNA]</scope>
    <source>
        <strain evidence="2 3">DSM 14698</strain>
    </source>
</reference>
<dbReference type="CDD" id="cd04301">
    <property type="entry name" value="NAT_SF"/>
    <property type="match status" value="1"/>
</dbReference>